<sequence>MSFIPNLAEENVQYLCSYRHVCFQHLCWNVVWSCCFATLNLSYGHADFFNCWWANIDCEVRECYFDVDRVQWCWSIQEFFEVFYSSVSVLFNIGDYLAFLVFHWSFWFTIIFNEFLYCVIQLSHISFTCSLFHRYC</sequence>
<keyword evidence="1" id="KW-0472">Membrane</keyword>
<dbReference type="AlphaFoldDB" id="A0A3P8I1W3"/>
<dbReference type="Proteomes" id="UP000269396">
    <property type="component" value="Unassembled WGS sequence"/>
</dbReference>
<evidence type="ECO:0000313" key="3">
    <source>
        <dbReference type="Proteomes" id="UP000269396"/>
    </source>
</evidence>
<gene>
    <name evidence="2" type="ORF">SMTD_LOCUS9382</name>
</gene>
<protein>
    <submittedName>
        <fullName evidence="2">Uncharacterized protein</fullName>
    </submittedName>
</protein>
<dbReference type="EMBL" id="UZAL01029664">
    <property type="protein sequence ID" value="VDP49576.1"/>
    <property type="molecule type" value="Genomic_DNA"/>
</dbReference>
<name>A0A3P8I1W3_9TREM</name>
<proteinExistence type="predicted"/>
<evidence type="ECO:0000313" key="2">
    <source>
        <dbReference type="EMBL" id="VDP49576.1"/>
    </source>
</evidence>
<evidence type="ECO:0000256" key="1">
    <source>
        <dbReference type="SAM" id="Phobius"/>
    </source>
</evidence>
<reference evidence="2 3" key="1">
    <citation type="submission" date="2018-11" db="EMBL/GenBank/DDBJ databases">
        <authorList>
            <consortium name="Pathogen Informatics"/>
        </authorList>
    </citation>
    <scope>NUCLEOTIDE SEQUENCE [LARGE SCALE GENOMIC DNA]</scope>
    <source>
        <strain>Denwood</strain>
        <strain evidence="3">Zambia</strain>
    </source>
</reference>
<accession>A0A3P8I1W3</accession>
<keyword evidence="1" id="KW-1133">Transmembrane helix</keyword>
<keyword evidence="3" id="KW-1185">Reference proteome</keyword>
<keyword evidence="1" id="KW-0812">Transmembrane</keyword>
<feature type="transmembrane region" description="Helical" evidence="1">
    <location>
        <begin position="96"/>
        <end position="120"/>
    </location>
</feature>
<organism evidence="2 3">
    <name type="scientific">Schistosoma mattheei</name>
    <dbReference type="NCBI Taxonomy" id="31246"/>
    <lineage>
        <taxon>Eukaryota</taxon>
        <taxon>Metazoa</taxon>
        <taxon>Spiralia</taxon>
        <taxon>Lophotrochozoa</taxon>
        <taxon>Platyhelminthes</taxon>
        <taxon>Trematoda</taxon>
        <taxon>Digenea</taxon>
        <taxon>Strigeidida</taxon>
        <taxon>Schistosomatoidea</taxon>
        <taxon>Schistosomatidae</taxon>
        <taxon>Schistosoma</taxon>
    </lineage>
</organism>